<feature type="transmembrane region" description="Helical" evidence="1">
    <location>
        <begin position="166"/>
        <end position="183"/>
    </location>
</feature>
<keyword evidence="1" id="KW-1133">Transmembrane helix</keyword>
<proteinExistence type="predicted"/>
<name>A0A2A7I2G9_BACCE</name>
<keyword evidence="1" id="KW-0812">Transmembrane</keyword>
<feature type="transmembrane region" description="Helical" evidence="1">
    <location>
        <begin position="12"/>
        <end position="32"/>
    </location>
</feature>
<reference evidence="2 3" key="1">
    <citation type="submission" date="2017-09" db="EMBL/GenBank/DDBJ databases">
        <title>Large-scale bioinformatics analysis of Bacillus genomes uncovers conserved roles of natural products in bacterial physiology.</title>
        <authorList>
            <consortium name="Agbiome Team Llc"/>
            <person name="Bleich R.M."/>
            <person name="Grubbs K.J."/>
            <person name="Santa Maria K.C."/>
            <person name="Allen S.E."/>
            <person name="Farag S."/>
            <person name="Shank E.A."/>
            <person name="Bowers A."/>
        </authorList>
    </citation>
    <scope>NUCLEOTIDE SEQUENCE [LARGE SCALE GENOMIC DNA]</scope>
    <source>
        <strain evidence="2 3">AFS096845</strain>
    </source>
</reference>
<gene>
    <name evidence="2" type="ORF">COM96_03260</name>
</gene>
<sequence>MSVKKIVDRLYPIIVMTVFLAVFSMIVSKFFIPKIILMSGEFPYPTEEYTASKVGVVIVATLLLFVLFFMYYKWVINKMKKTYTNIMITLGVMSILTVEIFITSIAFNPVVGDYAILKEGIVSVFNGDNHFLEMGQLLFYPYNTHIVLLGGYFAKLIGSVELAMKILPIVCITGSIILNVLIVRKITNFKVAHISIVLSVLNIFIYWQAPVFYTHTLVIFFISATMYTYLCLKTAETKRMQIILWILLGVFAACTYIIRPTALAVALAILIENILKFRKEYSVKVLSSVLFCLILILSFKGITTKLNLSTDNEIEKIPYTHWIKMGVNKDTYGVWNQADADYIDDENIKNTKDLDEHNKEVIVQRFNELGVMGYVQHLNEKITREWVSSQFSMYRIGEWFEQKNDTVTNFVSNYSTTNYEIITIYSYVIKLFVYVAVMAAVILYTKKDESESEVIRIAMISTLGVFTFLLLWETAPHYTYEAFAFMNIPASLGLYKLFTIVTKDKHGQFE</sequence>
<feature type="transmembrane region" description="Helical" evidence="1">
    <location>
        <begin position="424"/>
        <end position="445"/>
    </location>
</feature>
<feature type="transmembrane region" description="Helical" evidence="1">
    <location>
        <begin position="478"/>
        <end position="498"/>
    </location>
</feature>
<dbReference type="EMBL" id="NVLK01000005">
    <property type="protein sequence ID" value="PEC23431.1"/>
    <property type="molecule type" value="Genomic_DNA"/>
</dbReference>
<feature type="transmembrane region" description="Helical" evidence="1">
    <location>
        <begin position="242"/>
        <end position="271"/>
    </location>
</feature>
<organism evidence="2 3">
    <name type="scientific">Bacillus cereus</name>
    <dbReference type="NCBI Taxonomy" id="1396"/>
    <lineage>
        <taxon>Bacteria</taxon>
        <taxon>Bacillati</taxon>
        <taxon>Bacillota</taxon>
        <taxon>Bacilli</taxon>
        <taxon>Bacillales</taxon>
        <taxon>Bacillaceae</taxon>
        <taxon>Bacillus</taxon>
        <taxon>Bacillus cereus group</taxon>
    </lineage>
</organism>
<dbReference type="AlphaFoldDB" id="A0A2A7I2G9"/>
<evidence type="ECO:0000313" key="2">
    <source>
        <dbReference type="EMBL" id="PEC23431.1"/>
    </source>
</evidence>
<keyword evidence="1" id="KW-0472">Membrane</keyword>
<feature type="transmembrane region" description="Helical" evidence="1">
    <location>
        <begin position="189"/>
        <end position="207"/>
    </location>
</feature>
<accession>A0A2A7I2G9</accession>
<feature type="transmembrane region" description="Helical" evidence="1">
    <location>
        <begin position="84"/>
        <end position="107"/>
    </location>
</feature>
<dbReference type="Proteomes" id="UP000220006">
    <property type="component" value="Unassembled WGS sequence"/>
</dbReference>
<dbReference type="RefSeq" id="WP_097902615.1">
    <property type="nucleotide sequence ID" value="NZ_NVLK01000005.1"/>
</dbReference>
<evidence type="ECO:0000313" key="3">
    <source>
        <dbReference type="Proteomes" id="UP000220006"/>
    </source>
</evidence>
<protein>
    <submittedName>
        <fullName evidence="2">Uncharacterized protein</fullName>
    </submittedName>
</protein>
<feature type="transmembrane region" description="Helical" evidence="1">
    <location>
        <begin position="283"/>
        <end position="302"/>
    </location>
</feature>
<feature type="transmembrane region" description="Helical" evidence="1">
    <location>
        <begin position="52"/>
        <end position="72"/>
    </location>
</feature>
<evidence type="ECO:0000256" key="1">
    <source>
        <dbReference type="SAM" id="Phobius"/>
    </source>
</evidence>
<comment type="caution">
    <text evidence="2">The sequence shown here is derived from an EMBL/GenBank/DDBJ whole genome shotgun (WGS) entry which is preliminary data.</text>
</comment>
<feature type="transmembrane region" description="Helical" evidence="1">
    <location>
        <begin position="454"/>
        <end position="472"/>
    </location>
</feature>
<feature type="transmembrane region" description="Helical" evidence="1">
    <location>
        <begin position="212"/>
        <end position="230"/>
    </location>
</feature>